<dbReference type="RefSeq" id="WP_204039041.1">
    <property type="nucleotide sequence ID" value="NZ_BOOA01000003.1"/>
</dbReference>
<dbReference type="SUPFAM" id="SSF52096">
    <property type="entry name" value="ClpP/crotonase"/>
    <property type="match status" value="1"/>
</dbReference>
<comment type="caution">
    <text evidence="3">The sequence shown here is derived from an EMBL/GenBank/DDBJ whole genome shotgun (WGS) entry which is preliminary data.</text>
</comment>
<proteinExistence type="inferred from homology"/>
<dbReference type="Proteomes" id="UP000640052">
    <property type="component" value="Unassembled WGS sequence"/>
</dbReference>
<accession>A0A919Q996</accession>
<organism evidence="3 4">
    <name type="scientific">Acrocarpospora phusangensis</name>
    <dbReference type="NCBI Taxonomy" id="1070424"/>
    <lineage>
        <taxon>Bacteria</taxon>
        <taxon>Bacillati</taxon>
        <taxon>Actinomycetota</taxon>
        <taxon>Actinomycetes</taxon>
        <taxon>Streptosporangiales</taxon>
        <taxon>Streptosporangiaceae</taxon>
        <taxon>Acrocarpospora</taxon>
    </lineage>
</organism>
<evidence type="ECO:0000313" key="4">
    <source>
        <dbReference type="Proteomes" id="UP000640052"/>
    </source>
</evidence>
<keyword evidence="4" id="KW-1185">Reference proteome</keyword>
<dbReference type="InterPro" id="IPR029045">
    <property type="entry name" value="ClpP/crotonase-like_dom_sf"/>
</dbReference>
<dbReference type="PANTHER" id="PTHR42964">
    <property type="entry name" value="ENOYL-COA HYDRATASE"/>
    <property type="match status" value="1"/>
</dbReference>
<dbReference type="EMBL" id="BOOA01000003">
    <property type="protein sequence ID" value="GIH22182.1"/>
    <property type="molecule type" value="Genomic_DNA"/>
</dbReference>
<dbReference type="Gene3D" id="3.90.226.10">
    <property type="entry name" value="2-enoyl-CoA Hydratase, Chain A, domain 1"/>
    <property type="match status" value="1"/>
</dbReference>
<dbReference type="InterPro" id="IPR051683">
    <property type="entry name" value="Enoyl-CoA_Hydratase/Isomerase"/>
</dbReference>
<dbReference type="CDD" id="cd06558">
    <property type="entry name" value="crotonase-like"/>
    <property type="match status" value="1"/>
</dbReference>
<dbReference type="AlphaFoldDB" id="A0A919Q996"/>
<evidence type="ECO:0000313" key="3">
    <source>
        <dbReference type="EMBL" id="GIH22182.1"/>
    </source>
</evidence>
<dbReference type="PROSITE" id="PS00166">
    <property type="entry name" value="ENOYL_COA_HYDRATASE"/>
    <property type="match status" value="1"/>
</dbReference>
<dbReference type="InterPro" id="IPR001753">
    <property type="entry name" value="Enoyl-CoA_hydra/iso"/>
</dbReference>
<dbReference type="GO" id="GO:0003824">
    <property type="term" value="F:catalytic activity"/>
    <property type="evidence" value="ECO:0007669"/>
    <property type="project" value="InterPro"/>
</dbReference>
<evidence type="ECO:0000256" key="1">
    <source>
        <dbReference type="ARBA" id="ARBA00005254"/>
    </source>
</evidence>
<sequence length="207" mass="22032">MAVEIDRRGSALWITLNRPERHNMYDVDMADAMLTALYGTAGAQAVVITGKGGVFCAGSAFDQLEEAPPAPPRELLATSARLVEAIRGCPQPVLAAVDGLVAGGGNELVVACDFALATRRSSFGRMRSARACGLLAAQVGERRAKEMAMLGRRYSAQQALEMGLINEVVPDGELGVAVGRWLTEIHGLSPRLLETAKSEFHAERATL</sequence>
<reference evidence="3" key="1">
    <citation type="submission" date="2021-01" db="EMBL/GenBank/DDBJ databases">
        <title>Whole genome shotgun sequence of Acrocarpospora phusangensis NBRC 108782.</title>
        <authorList>
            <person name="Komaki H."/>
            <person name="Tamura T."/>
        </authorList>
    </citation>
    <scope>NUCLEOTIDE SEQUENCE</scope>
    <source>
        <strain evidence="3">NBRC 108782</strain>
    </source>
</reference>
<comment type="similarity">
    <text evidence="1 2">Belongs to the enoyl-CoA hydratase/isomerase family.</text>
</comment>
<name>A0A919Q996_9ACTN</name>
<evidence type="ECO:0000256" key="2">
    <source>
        <dbReference type="RuleBase" id="RU003707"/>
    </source>
</evidence>
<dbReference type="PANTHER" id="PTHR42964:SF1">
    <property type="entry name" value="POLYKETIDE BIOSYNTHESIS ENOYL-COA HYDRATASE PKSH-RELATED"/>
    <property type="match status" value="1"/>
</dbReference>
<gene>
    <name evidence="3" type="ORF">Aph01nite_04920</name>
</gene>
<protein>
    <recommendedName>
        <fullName evidence="5">Enoyl-CoA hydratase</fullName>
    </recommendedName>
</protein>
<dbReference type="InterPro" id="IPR018376">
    <property type="entry name" value="Enoyl-CoA_hyd/isom_CS"/>
</dbReference>
<evidence type="ECO:0008006" key="5">
    <source>
        <dbReference type="Google" id="ProtNLM"/>
    </source>
</evidence>
<dbReference type="Pfam" id="PF00378">
    <property type="entry name" value="ECH_1"/>
    <property type="match status" value="1"/>
</dbReference>